<dbReference type="STRING" id="1387353.BSF38_05295"/>
<dbReference type="AlphaFoldDB" id="A0A1U7CXS9"/>
<dbReference type="GO" id="GO:0006352">
    <property type="term" value="P:DNA-templated transcription initiation"/>
    <property type="evidence" value="ECO:0007669"/>
    <property type="project" value="InterPro"/>
</dbReference>
<dbReference type="Gene3D" id="1.10.10.10">
    <property type="entry name" value="Winged helix-like DNA-binding domain superfamily/Winged helix DNA-binding domain"/>
    <property type="match status" value="1"/>
</dbReference>
<evidence type="ECO:0000259" key="5">
    <source>
        <dbReference type="Pfam" id="PF08281"/>
    </source>
</evidence>
<dbReference type="OrthoDB" id="265297at2"/>
<keyword evidence="2" id="KW-0805">Transcription regulation</keyword>
<comment type="similarity">
    <text evidence="1">Belongs to the sigma-70 factor family. ECF subfamily.</text>
</comment>
<protein>
    <submittedName>
        <fullName evidence="6">ECF RNA polymerase sigma factor SigW</fullName>
    </submittedName>
</protein>
<proteinExistence type="inferred from homology"/>
<dbReference type="SUPFAM" id="SSF88659">
    <property type="entry name" value="Sigma3 and sigma4 domains of RNA polymerase sigma factors"/>
    <property type="match status" value="1"/>
</dbReference>
<dbReference type="InterPro" id="IPR013324">
    <property type="entry name" value="RNA_pol_sigma_r3/r4-like"/>
</dbReference>
<dbReference type="NCBIfam" id="TIGR02937">
    <property type="entry name" value="sigma70-ECF"/>
    <property type="match status" value="1"/>
</dbReference>
<keyword evidence="7" id="KW-1185">Reference proteome</keyword>
<gene>
    <name evidence="6" type="primary">sigW_16</name>
    <name evidence="6" type="ORF">BSF38_05295</name>
</gene>
<dbReference type="CDD" id="cd06171">
    <property type="entry name" value="Sigma70_r4"/>
    <property type="match status" value="1"/>
</dbReference>
<name>A0A1U7CXS9_9BACT</name>
<evidence type="ECO:0000313" key="7">
    <source>
        <dbReference type="Proteomes" id="UP000186309"/>
    </source>
</evidence>
<dbReference type="InterPro" id="IPR013325">
    <property type="entry name" value="RNA_pol_sigma_r2"/>
</dbReference>
<keyword evidence="3" id="KW-0731">Sigma factor</keyword>
<dbReference type="PANTHER" id="PTHR43133">
    <property type="entry name" value="RNA POLYMERASE ECF-TYPE SIGMA FACTO"/>
    <property type="match status" value="1"/>
</dbReference>
<feature type="domain" description="RNA polymerase sigma factor 70 region 4 type 2" evidence="5">
    <location>
        <begin position="149"/>
        <end position="199"/>
    </location>
</feature>
<dbReference type="InterPro" id="IPR039425">
    <property type="entry name" value="RNA_pol_sigma-70-like"/>
</dbReference>
<dbReference type="EMBL" id="CP019082">
    <property type="protein sequence ID" value="APW63721.1"/>
    <property type="molecule type" value="Genomic_DNA"/>
</dbReference>
<dbReference type="KEGG" id="pbor:BSF38_05295"/>
<dbReference type="GO" id="GO:0016987">
    <property type="term" value="F:sigma factor activity"/>
    <property type="evidence" value="ECO:0007669"/>
    <property type="project" value="UniProtKB-KW"/>
</dbReference>
<evidence type="ECO:0000256" key="2">
    <source>
        <dbReference type="ARBA" id="ARBA00023015"/>
    </source>
</evidence>
<evidence type="ECO:0000256" key="4">
    <source>
        <dbReference type="ARBA" id="ARBA00023163"/>
    </source>
</evidence>
<dbReference type="RefSeq" id="WP_083713550.1">
    <property type="nucleotide sequence ID" value="NZ_CP019082.1"/>
</dbReference>
<dbReference type="InterPro" id="IPR013249">
    <property type="entry name" value="RNA_pol_sigma70_r4_t2"/>
</dbReference>
<dbReference type="GO" id="GO:0003677">
    <property type="term" value="F:DNA binding"/>
    <property type="evidence" value="ECO:0007669"/>
    <property type="project" value="InterPro"/>
</dbReference>
<accession>A0A1U7CXS9</accession>
<organism evidence="6 7">
    <name type="scientific">Paludisphaera borealis</name>
    <dbReference type="NCBI Taxonomy" id="1387353"/>
    <lineage>
        <taxon>Bacteria</taxon>
        <taxon>Pseudomonadati</taxon>
        <taxon>Planctomycetota</taxon>
        <taxon>Planctomycetia</taxon>
        <taxon>Isosphaerales</taxon>
        <taxon>Isosphaeraceae</taxon>
        <taxon>Paludisphaera</taxon>
    </lineage>
</organism>
<dbReference type="Gene3D" id="1.10.1740.10">
    <property type="match status" value="1"/>
</dbReference>
<evidence type="ECO:0000256" key="1">
    <source>
        <dbReference type="ARBA" id="ARBA00010641"/>
    </source>
</evidence>
<dbReference type="InterPro" id="IPR036388">
    <property type="entry name" value="WH-like_DNA-bd_sf"/>
</dbReference>
<dbReference type="InterPro" id="IPR014284">
    <property type="entry name" value="RNA_pol_sigma-70_dom"/>
</dbReference>
<evidence type="ECO:0000313" key="6">
    <source>
        <dbReference type="EMBL" id="APW63721.1"/>
    </source>
</evidence>
<keyword evidence="4" id="KW-0804">Transcription</keyword>
<evidence type="ECO:0000256" key="3">
    <source>
        <dbReference type="ARBA" id="ARBA00023082"/>
    </source>
</evidence>
<dbReference type="Proteomes" id="UP000186309">
    <property type="component" value="Chromosome"/>
</dbReference>
<sequence length="212" mass="24203">MDGTAGMTWNTAVDSAAGGLACWIETARRGDAEALGKALESFRAYLLLVANEELDPDLRTKLGGSDLVQETFLHAQHDLGSFRGKTDLEWRLWLRGILIHRLANHRRHYRATVKRRLEREVALAETPEREWPAESPSPSTSMATRELEEAILEAVARLPEHHREVVLWHHREHLPFDEIGRRLGVSTEAARKHWERALKGLRRELRGSHVLP</sequence>
<reference evidence="7" key="1">
    <citation type="submission" date="2016-12" db="EMBL/GenBank/DDBJ databases">
        <title>Comparative genomics of four Isosphaeraceae planctomycetes: a common pool of plasmids and glycoside hydrolase genes.</title>
        <authorList>
            <person name="Ivanova A."/>
        </authorList>
    </citation>
    <scope>NUCLEOTIDE SEQUENCE [LARGE SCALE GENOMIC DNA]</scope>
    <source>
        <strain evidence="7">PX4</strain>
    </source>
</reference>
<dbReference type="PANTHER" id="PTHR43133:SF51">
    <property type="entry name" value="RNA POLYMERASE SIGMA FACTOR"/>
    <property type="match status" value="1"/>
</dbReference>
<dbReference type="SUPFAM" id="SSF88946">
    <property type="entry name" value="Sigma2 domain of RNA polymerase sigma factors"/>
    <property type="match status" value="1"/>
</dbReference>
<dbReference type="Pfam" id="PF08281">
    <property type="entry name" value="Sigma70_r4_2"/>
    <property type="match status" value="1"/>
</dbReference>